<dbReference type="EMBL" id="CP103445">
    <property type="protein sequence ID" value="UWS33029.1"/>
    <property type="molecule type" value="Genomic_DNA"/>
</dbReference>
<sequence>MSHPLDLHQYNFKHESLWLVKPDQAGGDCNPLRSGGPTYALTDCPRAENRHQGNVMHFCAGQHRPKILRNGVIRLVGLEPFGDAASKTG</sequence>
<organism evidence="1 2">
    <name type="scientific">Erwinia pyrifoliae</name>
    <dbReference type="NCBI Taxonomy" id="79967"/>
    <lineage>
        <taxon>Bacteria</taxon>
        <taxon>Pseudomonadati</taxon>
        <taxon>Pseudomonadota</taxon>
        <taxon>Gammaproteobacteria</taxon>
        <taxon>Enterobacterales</taxon>
        <taxon>Erwiniaceae</taxon>
        <taxon>Erwinia</taxon>
    </lineage>
</organism>
<dbReference type="RefSeq" id="WP_226060697.1">
    <property type="nucleotide sequence ID" value="NZ_CP103445.1"/>
</dbReference>
<name>A0ABY5X6L0_ERWPY</name>
<keyword evidence="2" id="KW-1185">Reference proteome</keyword>
<gene>
    <name evidence="1" type="ORF">NYP84_15680</name>
</gene>
<evidence type="ECO:0000313" key="1">
    <source>
        <dbReference type="EMBL" id="UWS33029.1"/>
    </source>
</evidence>
<evidence type="ECO:0000313" key="2">
    <source>
        <dbReference type="Proteomes" id="UP001058553"/>
    </source>
</evidence>
<reference evidence="1" key="1">
    <citation type="submission" date="2022-07" db="EMBL/GenBank/DDBJ databases">
        <title>Genetic diversity of Erwinia pyrifoliae.</title>
        <authorList>
            <person name="Park D.S."/>
            <person name="Ham H."/>
        </authorList>
    </citation>
    <scope>NUCLEOTIDE SEQUENCE</scope>
    <source>
        <strain evidence="1">CP201486</strain>
    </source>
</reference>
<dbReference type="Proteomes" id="UP001058553">
    <property type="component" value="Chromosome"/>
</dbReference>
<protein>
    <submittedName>
        <fullName evidence="1">Uncharacterized protein</fullName>
    </submittedName>
</protein>
<proteinExistence type="predicted"/>
<accession>A0ABY5X6L0</accession>